<proteinExistence type="predicted"/>
<organism evidence="2 3">
    <name type="scientific">Tritrichomonas foetus</name>
    <dbReference type="NCBI Taxonomy" id="1144522"/>
    <lineage>
        <taxon>Eukaryota</taxon>
        <taxon>Metamonada</taxon>
        <taxon>Parabasalia</taxon>
        <taxon>Tritrichomonadida</taxon>
        <taxon>Tritrichomonadidae</taxon>
        <taxon>Tritrichomonas</taxon>
    </lineage>
</organism>
<evidence type="ECO:0000256" key="1">
    <source>
        <dbReference type="SAM" id="MobiDB-lite"/>
    </source>
</evidence>
<name>A0A1J4KWC2_9EUKA</name>
<dbReference type="GeneID" id="94825652"/>
<evidence type="ECO:0000313" key="2">
    <source>
        <dbReference type="EMBL" id="OHT15527.1"/>
    </source>
</evidence>
<comment type="caution">
    <text evidence="2">The sequence shown here is derived from an EMBL/GenBank/DDBJ whole genome shotgun (WGS) entry which is preliminary data.</text>
</comment>
<dbReference type="AlphaFoldDB" id="A0A1J4KWC2"/>
<keyword evidence="3" id="KW-1185">Reference proteome</keyword>
<accession>A0A1J4KWC2</accession>
<sequence>MAKFMEGVEENPMDDNEWETAIEQRPARLGLGADPKQKQSKSMTNADRRVKNMVANNDSSDSEEFSRSKLGNKK</sequence>
<gene>
    <name evidence="2" type="ORF">TRFO_02853</name>
</gene>
<dbReference type="EMBL" id="MLAK01000217">
    <property type="protein sequence ID" value="OHT15527.1"/>
    <property type="molecule type" value="Genomic_DNA"/>
</dbReference>
<dbReference type="Proteomes" id="UP000179807">
    <property type="component" value="Unassembled WGS sequence"/>
</dbReference>
<dbReference type="VEuPathDB" id="TrichDB:TRFO_02853"/>
<feature type="region of interest" description="Disordered" evidence="1">
    <location>
        <begin position="1"/>
        <end position="74"/>
    </location>
</feature>
<reference evidence="2" key="1">
    <citation type="submission" date="2016-10" db="EMBL/GenBank/DDBJ databases">
        <authorList>
            <person name="Benchimol M."/>
            <person name="Almeida L.G."/>
            <person name="Vasconcelos A.T."/>
            <person name="Perreira-Neves A."/>
            <person name="Rosa I.A."/>
            <person name="Tasca T."/>
            <person name="Bogo M.R."/>
            <person name="de Souza W."/>
        </authorList>
    </citation>
    <scope>NUCLEOTIDE SEQUENCE [LARGE SCALE GENOMIC DNA]</scope>
    <source>
        <strain evidence="2">K</strain>
    </source>
</reference>
<feature type="compositionally biased region" description="Acidic residues" evidence="1">
    <location>
        <begin position="7"/>
        <end position="20"/>
    </location>
</feature>
<protein>
    <submittedName>
        <fullName evidence="2">Uncharacterized protein</fullName>
    </submittedName>
</protein>
<evidence type="ECO:0000313" key="3">
    <source>
        <dbReference type="Proteomes" id="UP000179807"/>
    </source>
</evidence>
<dbReference type="RefSeq" id="XP_068368663.1">
    <property type="nucleotide sequence ID" value="XM_068490948.1"/>
</dbReference>